<protein>
    <submittedName>
        <fullName evidence="1">Uncharacterized protein</fullName>
    </submittedName>
</protein>
<dbReference type="Proteomes" id="UP000525389">
    <property type="component" value="Unassembled WGS sequence"/>
</dbReference>
<reference evidence="1 2" key="1">
    <citation type="submission" date="2020-08" db="EMBL/GenBank/DDBJ databases">
        <title>Genomic Encyclopedia of Type Strains, Phase IV (KMG-IV): sequencing the most valuable type-strain genomes for metagenomic binning, comparative biology and taxonomic classification.</title>
        <authorList>
            <person name="Goeker M."/>
        </authorList>
    </citation>
    <scope>NUCLEOTIDE SEQUENCE [LARGE SCALE GENOMIC DNA]</scope>
    <source>
        <strain evidence="1 2">DSM 101791</strain>
    </source>
</reference>
<evidence type="ECO:0000313" key="1">
    <source>
        <dbReference type="EMBL" id="MBB5234734.1"/>
    </source>
</evidence>
<dbReference type="EMBL" id="JACHFN010000007">
    <property type="protein sequence ID" value="MBB5234734.1"/>
    <property type="molecule type" value="Genomic_DNA"/>
</dbReference>
<organism evidence="1 2">
    <name type="scientific">Deinococcus budaensis</name>
    <dbReference type="NCBI Taxonomy" id="1665626"/>
    <lineage>
        <taxon>Bacteria</taxon>
        <taxon>Thermotogati</taxon>
        <taxon>Deinococcota</taxon>
        <taxon>Deinococci</taxon>
        <taxon>Deinococcales</taxon>
        <taxon>Deinococcaceae</taxon>
        <taxon>Deinococcus</taxon>
    </lineage>
</organism>
<dbReference type="RefSeq" id="WP_184028951.1">
    <property type="nucleotide sequence ID" value="NZ_JACHFN010000007.1"/>
</dbReference>
<sequence>MNPPRDKLSLQTLLSAAVLVPSMTFVVMPRRGWLLRGPQAAPSRAQSRAQEV</sequence>
<accession>A0A7W8GG59</accession>
<proteinExistence type="predicted"/>
<keyword evidence="2" id="KW-1185">Reference proteome</keyword>
<name>A0A7W8GG59_9DEIO</name>
<gene>
    <name evidence="1" type="ORF">HNQ09_002177</name>
</gene>
<comment type="caution">
    <text evidence="1">The sequence shown here is derived from an EMBL/GenBank/DDBJ whole genome shotgun (WGS) entry which is preliminary data.</text>
</comment>
<evidence type="ECO:0000313" key="2">
    <source>
        <dbReference type="Proteomes" id="UP000525389"/>
    </source>
</evidence>
<dbReference type="AlphaFoldDB" id="A0A7W8GG59"/>